<dbReference type="Proteomes" id="UP000790709">
    <property type="component" value="Unassembled WGS sequence"/>
</dbReference>
<keyword evidence="2" id="KW-1185">Reference proteome</keyword>
<protein>
    <submittedName>
        <fullName evidence="1">Uncharacterized protein</fullName>
    </submittedName>
</protein>
<reference evidence="1" key="1">
    <citation type="journal article" date="2021" name="New Phytol.">
        <title>Evolutionary innovations through gain and loss of genes in the ectomycorrhizal Boletales.</title>
        <authorList>
            <person name="Wu G."/>
            <person name="Miyauchi S."/>
            <person name="Morin E."/>
            <person name="Kuo A."/>
            <person name="Drula E."/>
            <person name="Varga T."/>
            <person name="Kohler A."/>
            <person name="Feng B."/>
            <person name="Cao Y."/>
            <person name="Lipzen A."/>
            <person name="Daum C."/>
            <person name="Hundley H."/>
            <person name="Pangilinan J."/>
            <person name="Johnson J."/>
            <person name="Barry K."/>
            <person name="LaButti K."/>
            <person name="Ng V."/>
            <person name="Ahrendt S."/>
            <person name="Min B."/>
            <person name="Choi I.G."/>
            <person name="Park H."/>
            <person name="Plett J.M."/>
            <person name="Magnuson J."/>
            <person name="Spatafora J.W."/>
            <person name="Nagy L.G."/>
            <person name="Henrissat B."/>
            <person name="Grigoriev I.V."/>
            <person name="Yang Z.L."/>
            <person name="Xu J."/>
            <person name="Martin F.M."/>
        </authorList>
    </citation>
    <scope>NUCLEOTIDE SEQUENCE</scope>
    <source>
        <strain evidence="1">KUC20120723A-06</strain>
    </source>
</reference>
<organism evidence="1 2">
    <name type="scientific">Leucogyrophana mollusca</name>
    <dbReference type="NCBI Taxonomy" id="85980"/>
    <lineage>
        <taxon>Eukaryota</taxon>
        <taxon>Fungi</taxon>
        <taxon>Dikarya</taxon>
        <taxon>Basidiomycota</taxon>
        <taxon>Agaricomycotina</taxon>
        <taxon>Agaricomycetes</taxon>
        <taxon>Agaricomycetidae</taxon>
        <taxon>Boletales</taxon>
        <taxon>Boletales incertae sedis</taxon>
        <taxon>Leucogyrophana</taxon>
    </lineage>
</organism>
<dbReference type="EMBL" id="MU266437">
    <property type="protein sequence ID" value="KAH7923958.1"/>
    <property type="molecule type" value="Genomic_DNA"/>
</dbReference>
<proteinExistence type="predicted"/>
<sequence length="263" mass="28237">MWVQLSIPAGPGASNTTNIGRRLSLLFSMLTTLPQVAPSLDPVLPVYNLTRTIAPQPCVFPRFIKRSHKMLSIHSSSLDESLEPQSPGPQQKAVVTSMNEFITPVANALAPLTSERRVHRPRLADHASNSEQPCDGMISSTSTPPVAFAPESAEGVIEEEALSEPIHLVPWHSGEDAIPSWRSTSPGTPSGSDSPVAPIHSDTPTIYQSSDDSDIALPMDRYVHISPSRPTPRTSLDSIFSSNAGENVLDEGDPGYDGDIEKG</sequence>
<gene>
    <name evidence="1" type="ORF">BV22DRAFT_546101</name>
</gene>
<evidence type="ECO:0000313" key="2">
    <source>
        <dbReference type="Proteomes" id="UP000790709"/>
    </source>
</evidence>
<comment type="caution">
    <text evidence="1">The sequence shown here is derived from an EMBL/GenBank/DDBJ whole genome shotgun (WGS) entry which is preliminary data.</text>
</comment>
<evidence type="ECO:0000313" key="1">
    <source>
        <dbReference type="EMBL" id="KAH7923958.1"/>
    </source>
</evidence>
<accession>A0ACB8BFD0</accession>
<name>A0ACB8BFD0_9AGAM</name>